<name>A0ABV3UDF5_9GAMM</name>
<dbReference type="GO" id="GO:0016746">
    <property type="term" value="F:acyltransferase activity"/>
    <property type="evidence" value="ECO:0007669"/>
    <property type="project" value="UniProtKB-KW"/>
</dbReference>
<dbReference type="EMBL" id="JBFQXQ010000001">
    <property type="protein sequence ID" value="MEX3171645.1"/>
    <property type="molecule type" value="Genomic_DNA"/>
</dbReference>
<keyword evidence="2" id="KW-0012">Acyltransferase</keyword>
<dbReference type="CDD" id="cd04301">
    <property type="entry name" value="NAT_SF"/>
    <property type="match status" value="1"/>
</dbReference>
<organism evidence="2 3">
    <name type="scientific">Serratia quinivorans</name>
    <dbReference type="NCBI Taxonomy" id="137545"/>
    <lineage>
        <taxon>Bacteria</taxon>
        <taxon>Pseudomonadati</taxon>
        <taxon>Pseudomonadota</taxon>
        <taxon>Gammaproteobacteria</taxon>
        <taxon>Enterobacterales</taxon>
        <taxon>Yersiniaceae</taxon>
        <taxon>Serratia</taxon>
    </lineage>
</organism>
<keyword evidence="3" id="KW-1185">Reference proteome</keyword>
<dbReference type="EC" id="2.3.-.-" evidence="2"/>
<feature type="domain" description="N-acetyltransferase" evidence="1">
    <location>
        <begin position="33"/>
        <end position="115"/>
    </location>
</feature>
<proteinExistence type="predicted"/>
<evidence type="ECO:0000313" key="3">
    <source>
        <dbReference type="Proteomes" id="UP001558101"/>
    </source>
</evidence>
<sequence length="158" mass="17744">MAEITDPHDSLVGFQMALDTHGILPKKCVLHTELSELSDYAESEPRLTYALIENGIAKGIVIYVAAPNHNGIRCLSIGYAVVEQFRNQGIAKELIEKSIDELRLKFKGKIQKFYIVAVIDKTNILSQKVASQVISQDPMEIIEVLSNKPAYRYVRLIE</sequence>
<dbReference type="Gene3D" id="3.40.630.30">
    <property type="match status" value="1"/>
</dbReference>
<protein>
    <submittedName>
        <fullName evidence="2">GNAT family N-acetyltransferase</fullName>
        <ecNumber evidence="2">2.3.-.-</ecNumber>
    </submittedName>
</protein>
<evidence type="ECO:0000259" key="1">
    <source>
        <dbReference type="Pfam" id="PF00583"/>
    </source>
</evidence>
<comment type="caution">
    <text evidence="2">The sequence shown here is derived from an EMBL/GenBank/DDBJ whole genome shotgun (WGS) entry which is preliminary data.</text>
</comment>
<gene>
    <name evidence="2" type="ORF">AB4M04_06075</name>
</gene>
<dbReference type="Proteomes" id="UP001558101">
    <property type="component" value="Unassembled WGS sequence"/>
</dbReference>
<evidence type="ECO:0000313" key="2">
    <source>
        <dbReference type="EMBL" id="MEX3171645.1"/>
    </source>
</evidence>
<reference evidence="2 3" key="1">
    <citation type="submission" date="2024-07" db="EMBL/GenBank/DDBJ databases">
        <title>Genomes of novel Serratia strains from suburban soil.</title>
        <authorList>
            <person name="Markert E.X."/>
            <person name="Severe K."/>
            <person name="Severe L."/>
            <person name="Twing K.I."/>
            <person name="Ward L.M."/>
        </authorList>
    </citation>
    <scope>NUCLEOTIDE SEQUENCE [LARGE SCALE GENOMIC DNA]</scope>
    <source>
        <strain evidence="2 3">3C-UT</strain>
    </source>
</reference>
<dbReference type="InterPro" id="IPR000182">
    <property type="entry name" value="GNAT_dom"/>
</dbReference>
<accession>A0ABV3UDF5</accession>
<dbReference type="InterPro" id="IPR016181">
    <property type="entry name" value="Acyl_CoA_acyltransferase"/>
</dbReference>
<dbReference type="Pfam" id="PF00583">
    <property type="entry name" value="Acetyltransf_1"/>
    <property type="match status" value="1"/>
</dbReference>
<dbReference type="SUPFAM" id="SSF55729">
    <property type="entry name" value="Acyl-CoA N-acyltransferases (Nat)"/>
    <property type="match status" value="1"/>
</dbReference>
<dbReference type="RefSeq" id="WP_368453299.1">
    <property type="nucleotide sequence ID" value="NZ_JBFQXQ010000001.1"/>
</dbReference>
<keyword evidence="2" id="KW-0808">Transferase</keyword>